<feature type="compositionally biased region" description="Basic and acidic residues" evidence="1">
    <location>
        <begin position="692"/>
        <end position="709"/>
    </location>
</feature>
<comment type="caution">
    <text evidence="3">The sequence shown here is derived from an EMBL/GenBank/DDBJ whole genome shotgun (WGS) entry which is preliminary data.</text>
</comment>
<dbReference type="InterPro" id="IPR011639">
    <property type="entry name" value="MethylTrfase_TaqI-like_dom"/>
</dbReference>
<accession>A0ABW8KLV8</accession>
<dbReference type="GO" id="GO:0004386">
    <property type="term" value="F:helicase activity"/>
    <property type="evidence" value="ECO:0007669"/>
    <property type="project" value="UniProtKB-KW"/>
</dbReference>
<keyword evidence="4" id="KW-1185">Reference proteome</keyword>
<sequence>MVMEHDEADETVTPNDGHSILDEWMKNILKTAADKRQRGTDFERLVKWFLQHDPSWQTKLQNVWMWDEAPTNDGQDTGIDLVALDVDGSYWAIQAKCYSKSLSFEDVSTFLAKAHMDKRYQHYMLADSAPALSGQLEKLIGEDTELTRVDYETMRDANVDWDAFIHNKQAVHRTTFDPRPHQREAIDNIKKTFKTHDRCSLVMACGTGKTLTSLRLCEEMLGMGGTVLFLAPSISLISQTMRAWVNQIRDNEKINLYVVCSDPKASKVGKTKQEEDEAYGRLTDLPYPATTNPITIAHRFRKHSDALNVVFSTYQSIDVIHQAQQNGLFDFDLTICDEAHRTTGVMDGESAFQRVHDQEYLHSDKRLYMTATPRIYGEDAKRKAREGVVPIASMDDEKTYGPIAYRLGFGQAVERGLLTDYKIVVMGVTANMVRVPFQSITDAGMKLQIEDTAKFIGCWKALFDRRHARGVEDIVQIGRHARREDTNDDAKRPLHHAIAFASSIKASKQLSEEFQSVIDAYTNNETDSSQPEGQAQPLRVTIDHIDGTMDSELRKEKLAWLAADEGEYQCHILSNARCLAEGIDVPDLDAVIYLSSRRSKVDIIQSVGRVMRRAPGKEYGYIIIPVFLENGEDPDAVLSTSTFSTVWDVVRALRSHDERLDAIINSAQLGDTTKLSQIVEFDVLDASKLDLDRKHKQKDSKSHVGDKDQNPTPGDDDNPHKDSAAQGELDYVNDMDKGVIAQIVRKCGTKVYWGEWTADVATIAKRRVSQIGELIEQPGPARDAFLQFLKGLRDSLNSDYSEVDAVAVLAQHEITKPIFATLFTDSTVLDNNPIAQGLDSALKALYEAGLPRVDGDATLRDLYANVRMCANQLESDVAKQNLIKEIYNDFFTVAFRDTADSLGIVYTPVEVVDAQLHMVQRALEHEFGQSLGDRGVHVLDGFAGTGTYICRLIEDTTLISDADLPYKYANDLHSNEIVPLAATIMDINIEQSYHKRTGGEYQAFPGALLTDTFQMSEDGDTMDDTVFLENSQRVRRQLDTPIRVIIGNPPYRAGDSSNSGMKNTKYKTLDQRVQDTYVKKSEATNNNSLYDHYIRAFRWASDRIGDSGIVCFVSNNGWLTGASGAGVRRSFLEEFNSIYVYNLRGNQRTQGEESRREGGKIFGSGSRAGIAITMLVKNPASNEHGTIHYHDIGDYLSREEKLNILKECTQSDPTWETLTMDRYGDWLDKRDDSFYQFIPLGIQDGAKKLDTGMFMTWSSGVKTQRDAWAWNFSAETVTKSMSESIGFFNQCVTDYENGGITARSEDYETDSPKINWTRALRQDLAKKKSINLAEHQLMHGSYRPFCKQTLWYDRRMNEMVYRQPSMFPYQGAKNLEICLPGPSNPSFSAIITDVIPDLELNHHDQCFPLYWYEKPDKKTPTFDLDPVDEHGYVRHDAITDTALSVFHAAYPQLTIPRSDGSQSGITKEDIFYYVYGILHSPEYRKRFASNLGKELPRIPLAKDFLAFMQAGRELADIHLHYETVDRSPVREAWTGEPGQAQFEEVSVADGTPLTPRILNPGRTEKMTYPNKVKDPDTGKKTNDLSTLQVSDNVQLQNIPVRAYDYMINGKSAIAWLIDRYRVTTDSKSGIVNDPNDYSPDPRYIVNLVERVITVSMRTLNIMDALPPIEELPQTTNWPKEWNVMQQD</sequence>
<dbReference type="InterPro" id="IPR041635">
    <property type="entry name" value="Type_ISP_LLaBIII_C"/>
</dbReference>
<dbReference type="SUPFAM" id="SSF52540">
    <property type="entry name" value="P-loop containing nucleoside triphosphate hydrolases"/>
    <property type="match status" value="1"/>
</dbReference>
<feature type="compositionally biased region" description="Basic and acidic residues" evidence="1">
    <location>
        <begin position="1571"/>
        <end position="1580"/>
    </location>
</feature>
<dbReference type="InterPro" id="IPR014001">
    <property type="entry name" value="Helicase_ATP-bd"/>
</dbReference>
<dbReference type="InterPro" id="IPR050742">
    <property type="entry name" value="Helicase_Restrict-Modif_Enz"/>
</dbReference>
<dbReference type="Pfam" id="PF00271">
    <property type="entry name" value="Helicase_C"/>
    <property type="match status" value="1"/>
</dbReference>
<dbReference type="InterPro" id="IPR002052">
    <property type="entry name" value="DNA_methylase_N6_adenine_CS"/>
</dbReference>
<dbReference type="Proteomes" id="UP001620273">
    <property type="component" value="Unassembled WGS sequence"/>
</dbReference>
<feature type="region of interest" description="Disordered" evidence="1">
    <location>
        <begin position="692"/>
        <end position="725"/>
    </location>
</feature>
<dbReference type="PROSITE" id="PS51192">
    <property type="entry name" value="HELICASE_ATP_BIND_1"/>
    <property type="match status" value="1"/>
</dbReference>
<dbReference type="InterPro" id="IPR053980">
    <property type="entry name" value="ISP_coupler"/>
</dbReference>
<feature type="domain" description="Helicase ATP-binding" evidence="2">
    <location>
        <begin position="190"/>
        <end position="391"/>
    </location>
</feature>
<dbReference type="InterPro" id="IPR011335">
    <property type="entry name" value="Restrct_endonuc-II-like"/>
</dbReference>
<dbReference type="PANTHER" id="PTHR47396:SF1">
    <property type="entry name" value="ATP-DEPENDENT HELICASE IRC3-RELATED"/>
    <property type="match status" value="1"/>
</dbReference>
<reference evidence="3 4" key="1">
    <citation type="submission" date="2022-09" db="EMBL/GenBank/DDBJ databases">
        <title>Genome sequencing of four strains from tibetan pig.</title>
        <authorList>
            <person name="Feng J."/>
        </authorList>
    </citation>
    <scope>NUCLEOTIDE SEQUENCE [LARGE SCALE GENOMIC DNA]</scope>
    <source>
        <strain evidence="3 4">11-1-1</strain>
    </source>
</reference>
<dbReference type="PROSITE" id="PS00092">
    <property type="entry name" value="N6_MTASE"/>
    <property type="match status" value="1"/>
</dbReference>
<dbReference type="InterPro" id="IPR029063">
    <property type="entry name" value="SAM-dependent_MTases_sf"/>
</dbReference>
<organism evidence="3 4">
    <name type="scientific">Bifidobacterium thermacidophilum</name>
    <dbReference type="NCBI Taxonomy" id="246618"/>
    <lineage>
        <taxon>Bacteria</taxon>
        <taxon>Bacillati</taxon>
        <taxon>Actinomycetota</taxon>
        <taxon>Actinomycetes</taxon>
        <taxon>Bifidobacteriales</taxon>
        <taxon>Bifidobacteriaceae</taxon>
        <taxon>Bifidobacterium</taxon>
    </lineage>
</organism>
<dbReference type="Pfam" id="PF07669">
    <property type="entry name" value="Eco57I"/>
    <property type="match status" value="1"/>
</dbReference>
<name>A0ABW8KLV8_9BIFI</name>
<dbReference type="InterPro" id="IPR027417">
    <property type="entry name" value="P-loop_NTPase"/>
</dbReference>
<protein>
    <submittedName>
        <fullName evidence="3">DEAD/DEAH box helicase family protein</fullName>
    </submittedName>
</protein>
<evidence type="ECO:0000256" key="1">
    <source>
        <dbReference type="SAM" id="MobiDB-lite"/>
    </source>
</evidence>
<dbReference type="InterPro" id="IPR006935">
    <property type="entry name" value="Helicase/UvrB_N"/>
</dbReference>
<dbReference type="PANTHER" id="PTHR47396">
    <property type="entry name" value="TYPE I RESTRICTION ENZYME ECOKI R PROTEIN"/>
    <property type="match status" value="1"/>
</dbReference>
<feature type="region of interest" description="Disordered" evidence="1">
    <location>
        <begin position="1551"/>
        <end position="1580"/>
    </location>
</feature>
<dbReference type="Gene3D" id="3.40.50.150">
    <property type="entry name" value="Vaccinia Virus protein VP39"/>
    <property type="match status" value="1"/>
</dbReference>
<dbReference type="SMART" id="SM00490">
    <property type="entry name" value="HELICc"/>
    <property type="match status" value="1"/>
</dbReference>
<dbReference type="Pfam" id="PF22240">
    <property type="entry name" value="ISP_coupler"/>
    <property type="match status" value="1"/>
</dbReference>
<dbReference type="CDD" id="cd18785">
    <property type="entry name" value="SF2_C"/>
    <property type="match status" value="1"/>
</dbReference>
<gene>
    <name evidence="3" type="ORF">OCH74_00880</name>
</gene>
<evidence type="ECO:0000313" key="4">
    <source>
        <dbReference type="Proteomes" id="UP001620273"/>
    </source>
</evidence>
<keyword evidence="3" id="KW-0378">Hydrolase</keyword>
<keyword evidence="3" id="KW-0067">ATP-binding</keyword>
<evidence type="ECO:0000313" key="3">
    <source>
        <dbReference type="EMBL" id="MFK3575428.1"/>
    </source>
</evidence>
<dbReference type="SMART" id="SM00487">
    <property type="entry name" value="DEXDc"/>
    <property type="match status" value="1"/>
</dbReference>
<dbReference type="Pfam" id="PF13156">
    <property type="entry name" value="Mrr_cat_2"/>
    <property type="match status" value="1"/>
</dbReference>
<dbReference type="SUPFAM" id="SSF52980">
    <property type="entry name" value="Restriction endonuclease-like"/>
    <property type="match status" value="1"/>
</dbReference>
<dbReference type="InterPro" id="IPR039442">
    <property type="entry name" value="Mrr-like_dom"/>
</dbReference>
<dbReference type="InterPro" id="IPR001650">
    <property type="entry name" value="Helicase_C-like"/>
</dbReference>
<keyword evidence="3" id="KW-0347">Helicase</keyword>
<proteinExistence type="predicted"/>
<dbReference type="Pfam" id="PF18135">
    <property type="entry name" value="Type_ISP_C"/>
    <property type="match status" value="1"/>
</dbReference>
<dbReference type="RefSeq" id="WP_404439595.1">
    <property type="nucleotide sequence ID" value="NZ_JAOQBW010000001.1"/>
</dbReference>
<evidence type="ECO:0000259" key="2">
    <source>
        <dbReference type="PROSITE" id="PS51192"/>
    </source>
</evidence>
<dbReference type="Pfam" id="PF04851">
    <property type="entry name" value="ResIII"/>
    <property type="match status" value="1"/>
</dbReference>
<dbReference type="SUPFAM" id="SSF53335">
    <property type="entry name" value="S-adenosyl-L-methionine-dependent methyltransferases"/>
    <property type="match status" value="1"/>
</dbReference>
<dbReference type="Gene3D" id="3.40.50.300">
    <property type="entry name" value="P-loop containing nucleotide triphosphate hydrolases"/>
    <property type="match status" value="2"/>
</dbReference>
<dbReference type="EMBL" id="JAOQBW010000001">
    <property type="protein sequence ID" value="MFK3575428.1"/>
    <property type="molecule type" value="Genomic_DNA"/>
</dbReference>
<keyword evidence="3" id="KW-0547">Nucleotide-binding</keyword>